<feature type="binding site" evidence="6">
    <location>
        <position position="559"/>
    </location>
    <ligand>
        <name>GTP</name>
        <dbReference type="ChEBI" id="CHEBI:37565"/>
    </ligand>
</feature>
<dbReference type="InterPro" id="IPR036844">
    <property type="entry name" value="Hint_dom_sf"/>
</dbReference>
<dbReference type="SUPFAM" id="SSF55307">
    <property type="entry name" value="Tubulin C-terminal domain-like"/>
    <property type="match status" value="1"/>
</dbReference>
<dbReference type="NCBIfam" id="TIGR01443">
    <property type="entry name" value="intein_Cterm"/>
    <property type="match status" value="1"/>
</dbReference>
<dbReference type="GO" id="GO:0032153">
    <property type="term" value="C:cell division site"/>
    <property type="evidence" value="ECO:0007669"/>
    <property type="project" value="UniProtKB-UniRule"/>
</dbReference>
<evidence type="ECO:0000256" key="6">
    <source>
        <dbReference type="HAMAP-Rule" id="MF_00909"/>
    </source>
</evidence>
<evidence type="ECO:0000256" key="5">
    <source>
        <dbReference type="ARBA" id="ARBA00023134"/>
    </source>
</evidence>
<accession>A0A2H0UYC4</accession>
<dbReference type="CDD" id="cd00081">
    <property type="entry name" value="Hint"/>
    <property type="match status" value="2"/>
</dbReference>
<feature type="domain" description="DOD-type homing endonuclease" evidence="7">
    <location>
        <begin position="231"/>
        <end position="373"/>
    </location>
</feature>
<dbReference type="SMART" id="SM00864">
    <property type="entry name" value="Tubulin"/>
    <property type="match status" value="2"/>
</dbReference>
<dbReference type="InterPro" id="IPR004042">
    <property type="entry name" value="Intein_endonuc_central"/>
</dbReference>
<name>A0A2H0UYC4_9BACT</name>
<comment type="subunit">
    <text evidence="6">Homodimer. Polymerizes to form a dynamic ring structure in a strictly GTP-dependent manner. Interacts directly with several other division proteins.</text>
</comment>
<dbReference type="PROSITE" id="PS50818">
    <property type="entry name" value="INTEIN_C_TER"/>
    <property type="match status" value="1"/>
</dbReference>
<dbReference type="InterPro" id="IPR045061">
    <property type="entry name" value="FtsZ/CetZ"/>
</dbReference>
<dbReference type="InterPro" id="IPR000158">
    <property type="entry name" value="Cell_div_FtsZ"/>
</dbReference>
<dbReference type="InterPro" id="IPR018316">
    <property type="entry name" value="Tubulin/FtsZ_2-layer-sand-dom"/>
</dbReference>
<dbReference type="Pfam" id="PF12327">
    <property type="entry name" value="FtsZ_C"/>
    <property type="match status" value="1"/>
</dbReference>
<dbReference type="InterPro" id="IPR030934">
    <property type="entry name" value="Intein_C"/>
</dbReference>
<dbReference type="EMBL" id="PFAU01000022">
    <property type="protein sequence ID" value="PIR91209.1"/>
    <property type="molecule type" value="Genomic_DNA"/>
</dbReference>
<dbReference type="GO" id="GO:0005737">
    <property type="term" value="C:cytoplasm"/>
    <property type="evidence" value="ECO:0007669"/>
    <property type="project" value="UniProtKB-SubCell"/>
</dbReference>
<dbReference type="InterPro" id="IPR003008">
    <property type="entry name" value="Tubulin_FtsZ_GTPase"/>
</dbReference>
<keyword evidence="6" id="KW-0132">Cell division</keyword>
<comment type="caution">
    <text evidence="8">The sequence shown here is derived from an EMBL/GenBank/DDBJ whole genome shotgun (WGS) entry which is preliminary data.</text>
</comment>
<dbReference type="PROSITE" id="PS50819">
    <property type="entry name" value="INTEIN_ENDONUCLEASE"/>
    <property type="match status" value="1"/>
</dbReference>
<keyword evidence="5 6" id="KW-0342">GTP-binding</keyword>
<comment type="similarity">
    <text evidence="1 6">Belongs to the FtsZ family.</text>
</comment>
<keyword evidence="2 6" id="KW-0547">Nucleotide-binding</keyword>
<feature type="binding site" evidence="6">
    <location>
        <position position="515"/>
    </location>
    <ligand>
        <name>GTP</name>
        <dbReference type="ChEBI" id="CHEBI:37565"/>
    </ligand>
</feature>
<dbReference type="SUPFAM" id="SSF55608">
    <property type="entry name" value="Homing endonucleases"/>
    <property type="match status" value="1"/>
</dbReference>
<organism evidence="8 9">
    <name type="scientific">bacterium (Candidatus Gribaldobacteria) CG10_big_fil_rev_8_21_14_0_10_37_46</name>
    <dbReference type="NCBI Taxonomy" id="2014276"/>
    <lineage>
        <taxon>Bacteria</taxon>
        <taxon>Candidatus Gribaldobacteria</taxon>
    </lineage>
</organism>
<dbReference type="InterPro" id="IPR024757">
    <property type="entry name" value="FtsZ_C"/>
</dbReference>
<keyword evidence="6" id="KW-0963">Cytoplasm</keyword>
<dbReference type="GO" id="GO:0051258">
    <property type="term" value="P:protein polymerization"/>
    <property type="evidence" value="ECO:0007669"/>
    <property type="project" value="UniProtKB-UniRule"/>
</dbReference>
<dbReference type="HAMAP" id="MF_00909">
    <property type="entry name" value="FtsZ"/>
    <property type="match status" value="1"/>
</dbReference>
<dbReference type="Gene3D" id="3.40.50.1440">
    <property type="entry name" value="Tubulin/FtsZ, GTPase domain"/>
    <property type="match status" value="2"/>
</dbReference>
<dbReference type="SMART" id="SM00305">
    <property type="entry name" value="HintC"/>
    <property type="match status" value="1"/>
</dbReference>
<dbReference type="SMART" id="SM00865">
    <property type="entry name" value="Tubulin_C"/>
    <property type="match status" value="1"/>
</dbReference>
<dbReference type="InterPro" id="IPR027434">
    <property type="entry name" value="Homing_endonucl"/>
</dbReference>
<reference evidence="9" key="1">
    <citation type="submission" date="2017-09" db="EMBL/GenBank/DDBJ databases">
        <title>Depth-based differentiation of microbial function through sediment-hosted aquifers and enrichment of novel symbionts in the deep terrestrial subsurface.</title>
        <authorList>
            <person name="Probst A.J."/>
            <person name="Ladd B."/>
            <person name="Jarett J.K."/>
            <person name="Geller-Mcgrath D.E."/>
            <person name="Sieber C.M.K."/>
            <person name="Emerson J.B."/>
            <person name="Anantharaman K."/>
            <person name="Thomas B.C."/>
            <person name="Malmstrom R."/>
            <person name="Stieglmeier M."/>
            <person name="Klingl A."/>
            <person name="Woyke T."/>
            <person name="Ryan C.M."/>
            <person name="Banfield J.F."/>
        </authorList>
    </citation>
    <scope>NUCLEOTIDE SEQUENCE [LARGE SCALE GENOMIC DNA]</scope>
</reference>
<protein>
    <recommendedName>
        <fullName evidence="6">Cell division protein FtsZ</fullName>
    </recommendedName>
</protein>
<dbReference type="PANTHER" id="PTHR30314">
    <property type="entry name" value="CELL DIVISION PROTEIN FTSZ-RELATED"/>
    <property type="match status" value="1"/>
</dbReference>
<comment type="subcellular location">
    <subcellularLocation>
        <location evidence="6">Cytoplasm</location>
    </subcellularLocation>
    <text evidence="6">Assembles at midcell at the inner surface of the cytoplasmic membrane.</text>
</comment>
<gene>
    <name evidence="6" type="primary">ftsZ</name>
    <name evidence="8" type="ORF">COU02_00905</name>
</gene>
<dbReference type="GO" id="GO:0004519">
    <property type="term" value="F:endonuclease activity"/>
    <property type="evidence" value="ECO:0007669"/>
    <property type="project" value="InterPro"/>
</dbReference>
<dbReference type="GO" id="GO:0005525">
    <property type="term" value="F:GTP binding"/>
    <property type="evidence" value="ECO:0007669"/>
    <property type="project" value="UniProtKB-UniRule"/>
</dbReference>
<evidence type="ECO:0000256" key="3">
    <source>
        <dbReference type="ARBA" id="ARBA00022813"/>
    </source>
</evidence>
<dbReference type="GO" id="GO:0000917">
    <property type="term" value="P:division septum assembly"/>
    <property type="evidence" value="ECO:0007669"/>
    <property type="project" value="UniProtKB-KW"/>
</dbReference>
<sequence length="689" mass="76500">MSVIPKIKLIGIGGAGVNALSRMTKCGNDYIELIAVNTDAQSLRFSRVPHKLLIGENTTLGLGAGMDIRLGEKAAKESKEKIKEVLKGAEMVFLTAGFGGGCLRGSSLILTNPEGPVRIDSIKPGSTVYTFSNGNLVKKKVLAAMQTGIKKVLELKTNNRTIYASEDHPFLRVKPLNSLSDNRFSKFEPEWIELRNLKVGDLVVILRKLPDDGKSLKLPNGSFTNEKFCQLFGFLLGDGWITKGKYRNDNWRIYFSPSNDEKNNQKYLSLIKEVFGLEMKRRENWYNVGSKEVGILLEQLGLHKKATEKEVPEWVFTLPKSQKKAFIIGLADADGCYSTQKGRSGLPKKEIKFEMSSEKLIRGLKILCDSMGLRVSNVTSRKRILKAPNSKEEKLSTSWILRIYKTHELTGVLPHPKARSGVGFLYKFRNCSRNGRLPEFFKYFGFNRIKSIREIGNEEVYDITVEDSHNFVADGFVVHNTGSSCLPIIGEMAKNLGILTVAVITKPFSFEGVQRQRIANWGLRNLEGKVDSLICISNDKLLKIIGKNTSVEDAFWECDRILREAIQGISDLIFFPGIINVDLADIRGILKNSGEALFSQAKSKGENRAITAANEAIHSPLIDFPINKAKGILLNIAGGEDLSLFEIQEAAGFIKKTVSSRAKISFGASEDKTLKKGEIKITLIATGIK</sequence>
<dbReference type="PANTHER" id="PTHR30314:SF3">
    <property type="entry name" value="MITOCHONDRIAL DIVISION PROTEIN FSZA"/>
    <property type="match status" value="1"/>
</dbReference>
<keyword evidence="6" id="KW-0131">Cell cycle</keyword>
<dbReference type="PRINTS" id="PR00379">
    <property type="entry name" value="INTEIN"/>
</dbReference>
<dbReference type="Gene3D" id="2.170.16.10">
    <property type="entry name" value="Hedgehog/Intein (Hint) domain"/>
    <property type="match status" value="2"/>
</dbReference>
<dbReference type="InterPro" id="IPR003586">
    <property type="entry name" value="Hint_dom_C"/>
</dbReference>
<dbReference type="CDD" id="cd02201">
    <property type="entry name" value="FtsZ_type1"/>
    <property type="match status" value="1"/>
</dbReference>
<dbReference type="GO" id="GO:0043093">
    <property type="term" value="P:FtsZ-dependent cytokinesis"/>
    <property type="evidence" value="ECO:0007669"/>
    <property type="project" value="UniProtKB-UniRule"/>
</dbReference>
<dbReference type="GO" id="GO:0003924">
    <property type="term" value="F:GTPase activity"/>
    <property type="evidence" value="ECO:0007669"/>
    <property type="project" value="UniProtKB-UniRule"/>
</dbReference>
<dbReference type="SMART" id="SM00306">
    <property type="entry name" value="HintN"/>
    <property type="match status" value="1"/>
</dbReference>
<evidence type="ECO:0000313" key="9">
    <source>
        <dbReference type="Proteomes" id="UP000230882"/>
    </source>
</evidence>
<feature type="binding site" evidence="6">
    <location>
        <position position="511"/>
    </location>
    <ligand>
        <name>GTP</name>
        <dbReference type="ChEBI" id="CHEBI:37565"/>
    </ligand>
</feature>
<evidence type="ECO:0000256" key="4">
    <source>
        <dbReference type="ARBA" id="ARBA00023000"/>
    </source>
</evidence>
<dbReference type="InterPro" id="IPR003587">
    <property type="entry name" value="Hint_dom_N"/>
</dbReference>
<dbReference type="InterPro" id="IPR008280">
    <property type="entry name" value="Tub_FtsZ_C"/>
</dbReference>
<keyword evidence="6" id="KW-0717">Septation</keyword>
<dbReference type="Pfam" id="PF14890">
    <property type="entry name" value="Intein_splicing"/>
    <property type="match status" value="1"/>
</dbReference>
<dbReference type="GO" id="GO:0016539">
    <property type="term" value="P:intein-mediated protein splicing"/>
    <property type="evidence" value="ECO:0007669"/>
    <property type="project" value="InterPro"/>
</dbReference>
<proteinExistence type="inferred from homology"/>
<comment type="caution">
    <text evidence="6">Lacks conserved residue(s) required for the propagation of feature annotation.</text>
</comment>
<feature type="binding site" evidence="6">
    <location>
        <begin position="14"/>
        <end position="18"/>
    </location>
    <ligand>
        <name>GTP</name>
        <dbReference type="ChEBI" id="CHEBI:37565"/>
    </ligand>
</feature>
<dbReference type="InterPro" id="IPR004860">
    <property type="entry name" value="LAGLIDADG_dom"/>
</dbReference>
<dbReference type="Pfam" id="PF14528">
    <property type="entry name" value="LAGLIDADG_3"/>
    <property type="match status" value="1"/>
</dbReference>
<comment type="function">
    <text evidence="6">Essential cell division protein that forms a contractile ring structure (Z ring) at the future cell division site. The regulation of the ring assembly controls the timing and the location of cell division. One of the functions of the FtsZ ring is to recruit other cell division proteins to the septum to produce a new cell wall between the dividing cells. Binds GTP and shows GTPase activity.</text>
</comment>
<dbReference type="InterPro" id="IPR036525">
    <property type="entry name" value="Tubulin/FtsZ_GTPase_sf"/>
</dbReference>
<keyword evidence="3" id="KW-0068">Autocatalytic cleavage</keyword>
<dbReference type="Gene3D" id="3.10.28.10">
    <property type="entry name" value="Homing endonucleases"/>
    <property type="match status" value="1"/>
</dbReference>
<keyword evidence="4" id="KW-0651">Protein splicing</keyword>
<dbReference type="InterPro" id="IPR006141">
    <property type="entry name" value="Intein_N"/>
</dbReference>
<evidence type="ECO:0000256" key="1">
    <source>
        <dbReference type="ARBA" id="ARBA00009690"/>
    </source>
</evidence>
<dbReference type="PROSITE" id="PS50817">
    <property type="entry name" value="INTEIN_N_TER"/>
    <property type="match status" value="1"/>
</dbReference>
<evidence type="ECO:0000313" key="8">
    <source>
        <dbReference type="EMBL" id="PIR91209.1"/>
    </source>
</evidence>
<evidence type="ECO:0000259" key="7">
    <source>
        <dbReference type="PROSITE" id="PS50819"/>
    </source>
</evidence>
<dbReference type="SUPFAM" id="SSF52490">
    <property type="entry name" value="Tubulin nucleotide-binding domain-like"/>
    <property type="match status" value="2"/>
</dbReference>
<dbReference type="InterPro" id="IPR006142">
    <property type="entry name" value="INTEIN"/>
</dbReference>
<dbReference type="Pfam" id="PF00091">
    <property type="entry name" value="Tubulin"/>
    <property type="match status" value="2"/>
</dbReference>
<evidence type="ECO:0000256" key="2">
    <source>
        <dbReference type="ARBA" id="ARBA00022741"/>
    </source>
</evidence>
<dbReference type="Proteomes" id="UP000230882">
    <property type="component" value="Unassembled WGS sequence"/>
</dbReference>
<dbReference type="AlphaFoldDB" id="A0A2H0UYC4"/>
<dbReference type="SUPFAM" id="SSF51294">
    <property type="entry name" value="Hedgehog/intein (Hint) domain"/>
    <property type="match status" value="1"/>
</dbReference>